<sequence length="230" mass="23497">MDSPAENKRSAVLALALLGALLVGSLVVLTLFNGEDDPAADAKPKTTTPTRNPGPGGGSAAGAAAPRSGTPQAGAADGVPLIVQPDDLAKAHRAMADYMAGVTTFKYTDNTASWSPRLLALTDGGETMKKRTVLPTEKAWAVCQQTKCSSTGKAFVRRDALIADELSRGSGQSISSVVEVTATRSGEGGKTETETNTWLVSAHKGGGGWQVTGFDIYGLGNVGAPEPKGG</sequence>
<proteinExistence type="predicted"/>
<protein>
    <submittedName>
        <fullName evidence="2">Uncharacterized protein</fullName>
    </submittedName>
</protein>
<dbReference type="EMBL" id="BAAABV010000032">
    <property type="protein sequence ID" value="GAA0323540.1"/>
    <property type="molecule type" value="Genomic_DNA"/>
</dbReference>
<feature type="region of interest" description="Disordered" evidence="1">
    <location>
        <begin position="37"/>
        <end position="78"/>
    </location>
</feature>
<dbReference type="Proteomes" id="UP001501867">
    <property type="component" value="Unassembled WGS sequence"/>
</dbReference>
<gene>
    <name evidence="2" type="ORF">GCM10010302_73380</name>
</gene>
<evidence type="ECO:0000256" key="1">
    <source>
        <dbReference type="SAM" id="MobiDB-lite"/>
    </source>
</evidence>
<name>A0ABN0W2M5_9ACTN</name>
<reference evidence="2 3" key="1">
    <citation type="journal article" date="2019" name="Int. J. Syst. Evol. Microbiol.">
        <title>The Global Catalogue of Microorganisms (GCM) 10K type strain sequencing project: providing services to taxonomists for standard genome sequencing and annotation.</title>
        <authorList>
            <consortium name="The Broad Institute Genomics Platform"/>
            <consortium name="The Broad Institute Genome Sequencing Center for Infectious Disease"/>
            <person name="Wu L."/>
            <person name="Ma J."/>
        </authorList>
    </citation>
    <scope>NUCLEOTIDE SEQUENCE [LARGE SCALE GENOMIC DNA]</scope>
    <source>
        <strain evidence="2 3">JCM 4505</strain>
    </source>
</reference>
<accession>A0ABN0W2M5</accession>
<evidence type="ECO:0000313" key="3">
    <source>
        <dbReference type="Proteomes" id="UP001501867"/>
    </source>
</evidence>
<organism evidence="2 3">
    <name type="scientific">Streptomyces polychromogenes</name>
    <dbReference type="NCBI Taxonomy" id="67342"/>
    <lineage>
        <taxon>Bacteria</taxon>
        <taxon>Bacillati</taxon>
        <taxon>Actinomycetota</taxon>
        <taxon>Actinomycetes</taxon>
        <taxon>Kitasatosporales</taxon>
        <taxon>Streptomycetaceae</taxon>
        <taxon>Streptomyces</taxon>
    </lineage>
</organism>
<keyword evidence="3" id="KW-1185">Reference proteome</keyword>
<comment type="caution">
    <text evidence="2">The sequence shown here is derived from an EMBL/GenBank/DDBJ whole genome shotgun (WGS) entry which is preliminary data.</text>
</comment>
<evidence type="ECO:0000313" key="2">
    <source>
        <dbReference type="EMBL" id="GAA0323540.1"/>
    </source>
</evidence>
<dbReference type="RefSeq" id="WP_344169567.1">
    <property type="nucleotide sequence ID" value="NZ_BAAABV010000032.1"/>
</dbReference>